<dbReference type="SUPFAM" id="SSF55136">
    <property type="entry name" value="Probable bacterial effector-binding domain"/>
    <property type="match status" value="1"/>
</dbReference>
<protein>
    <recommendedName>
        <fullName evidence="5">SOUL heme-binding protein</fullName>
    </recommendedName>
</protein>
<feature type="compositionally biased region" description="Acidic residues" evidence="2">
    <location>
        <begin position="358"/>
        <end position="398"/>
    </location>
</feature>
<comment type="caution">
    <text evidence="3">The sequence shown here is derived from an EMBL/GenBank/DDBJ whole genome shotgun (WGS) entry which is preliminary data.</text>
</comment>
<sequence length="398" mass="43405">MVAPLVCLALVAGYRPPIQPRGWPHASALRAPRPPIVCQEGMSWKEELERILSPSTPQADREFLLRDLLARAPEISQELSEAVRTGSFSSLLPEDSELTSDLAMVQRQVMEDILPEVQALLDPGRLQENVQRAATQGSSVAQEAASSAPGAVASLLQDPARALGMLQQEARNVARRTPEGVETPPFRVLRVGDGYELREYPSFGVAVTPVQVQWDVATLAIGFNLLASYLLGANQRSESMEMTAPLRVDVLPSGSTEMSFPLPSKWSALTAPSPSDGRVSLRQTEGQTVAVSEFTGFATEGEVRRQLSALLKKLERDAVDMESSAYSVYQYNPPYTLPWLRRNELAVPVHLQSPSAPDDLDESAEAEPEVEGEESSSVDAAADDDNRDEEWEDLAPSD</sequence>
<feature type="region of interest" description="Disordered" evidence="2">
    <location>
        <begin position="351"/>
        <end position="398"/>
    </location>
</feature>
<evidence type="ECO:0000256" key="2">
    <source>
        <dbReference type="SAM" id="MobiDB-lite"/>
    </source>
</evidence>
<dbReference type="EMBL" id="JBGBPQ010000020">
    <property type="protein sequence ID" value="KAL1504322.1"/>
    <property type="molecule type" value="Genomic_DNA"/>
</dbReference>
<dbReference type="PANTHER" id="PTHR11220">
    <property type="entry name" value="HEME-BINDING PROTEIN-RELATED"/>
    <property type="match status" value="1"/>
</dbReference>
<evidence type="ECO:0000313" key="4">
    <source>
        <dbReference type="Proteomes" id="UP001515480"/>
    </source>
</evidence>
<reference evidence="3 4" key="1">
    <citation type="journal article" date="2024" name="Science">
        <title>Giant polyketide synthase enzymes in the biosynthesis of giant marine polyether toxins.</title>
        <authorList>
            <person name="Fallon T.R."/>
            <person name="Shende V.V."/>
            <person name="Wierzbicki I.H."/>
            <person name="Pendleton A.L."/>
            <person name="Watervoot N.F."/>
            <person name="Auber R.P."/>
            <person name="Gonzalez D.J."/>
            <person name="Wisecaver J.H."/>
            <person name="Moore B.S."/>
        </authorList>
    </citation>
    <scope>NUCLEOTIDE SEQUENCE [LARGE SCALE GENOMIC DNA]</scope>
    <source>
        <strain evidence="3 4">12B1</strain>
    </source>
</reference>
<gene>
    <name evidence="3" type="ORF">AB1Y20_010728</name>
</gene>
<accession>A0AB34IQI0</accession>
<dbReference type="PANTHER" id="PTHR11220:SF58">
    <property type="entry name" value="SOUL HEME-BINDING FAMILY PROTEIN"/>
    <property type="match status" value="1"/>
</dbReference>
<organism evidence="3 4">
    <name type="scientific">Prymnesium parvum</name>
    <name type="common">Toxic golden alga</name>
    <dbReference type="NCBI Taxonomy" id="97485"/>
    <lineage>
        <taxon>Eukaryota</taxon>
        <taxon>Haptista</taxon>
        <taxon>Haptophyta</taxon>
        <taxon>Prymnesiophyceae</taxon>
        <taxon>Prymnesiales</taxon>
        <taxon>Prymnesiaceae</taxon>
        <taxon>Prymnesium</taxon>
    </lineage>
</organism>
<dbReference type="InterPro" id="IPR011256">
    <property type="entry name" value="Reg_factor_effector_dom_sf"/>
</dbReference>
<evidence type="ECO:0000256" key="1">
    <source>
        <dbReference type="ARBA" id="ARBA00009817"/>
    </source>
</evidence>
<dbReference type="Proteomes" id="UP001515480">
    <property type="component" value="Unassembled WGS sequence"/>
</dbReference>
<keyword evidence="4" id="KW-1185">Reference proteome</keyword>
<dbReference type="InterPro" id="IPR006917">
    <property type="entry name" value="SOUL_heme-bd"/>
</dbReference>
<comment type="similarity">
    <text evidence="1">Belongs to the HEBP family.</text>
</comment>
<dbReference type="Pfam" id="PF04832">
    <property type="entry name" value="SOUL"/>
    <property type="match status" value="1"/>
</dbReference>
<dbReference type="Gene3D" id="3.20.80.10">
    <property type="entry name" value="Regulatory factor, effector binding domain"/>
    <property type="match status" value="1"/>
</dbReference>
<proteinExistence type="inferred from homology"/>
<name>A0AB34IQI0_PRYPA</name>
<evidence type="ECO:0008006" key="5">
    <source>
        <dbReference type="Google" id="ProtNLM"/>
    </source>
</evidence>
<evidence type="ECO:0000313" key="3">
    <source>
        <dbReference type="EMBL" id="KAL1504322.1"/>
    </source>
</evidence>
<dbReference type="AlphaFoldDB" id="A0AB34IQI0"/>